<dbReference type="Gene3D" id="3.40.50.150">
    <property type="entry name" value="Vaccinia Virus protein VP39"/>
    <property type="match status" value="1"/>
</dbReference>
<dbReference type="PANTHER" id="PTHR43685">
    <property type="entry name" value="GLYCOSYLTRANSFERASE"/>
    <property type="match status" value="1"/>
</dbReference>
<dbReference type="InterPro" id="IPR029063">
    <property type="entry name" value="SAM-dependent_MTases_sf"/>
</dbReference>
<dbReference type="InterPro" id="IPR029044">
    <property type="entry name" value="Nucleotide-diphossugar_trans"/>
</dbReference>
<evidence type="ECO:0000313" key="4">
    <source>
        <dbReference type="Proteomes" id="UP001548832"/>
    </source>
</evidence>
<dbReference type="EMBL" id="JBEWSZ010000001">
    <property type="protein sequence ID" value="MET2825595.1"/>
    <property type="molecule type" value="Genomic_DNA"/>
</dbReference>
<dbReference type="SUPFAM" id="SSF53448">
    <property type="entry name" value="Nucleotide-diphospho-sugar transferases"/>
    <property type="match status" value="1"/>
</dbReference>
<dbReference type="SUPFAM" id="SSF53335">
    <property type="entry name" value="S-adenosyl-L-methionine-dependent methyltransferases"/>
    <property type="match status" value="1"/>
</dbReference>
<protein>
    <submittedName>
        <fullName evidence="3">Glycosyltransferase</fullName>
        <ecNumber evidence="3">2.4.-.-</ecNumber>
    </submittedName>
</protein>
<dbReference type="Proteomes" id="UP001548832">
    <property type="component" value="Unassembled WGS sequence"/>
</dbReference>
<feature type="domain" description="Glycosyltransferase 2-like" evidence="2">
    <location>
        <begin position="298"/>
        <end position="464"/>
    </location>
</feature>
<dbReference type="EC" id="2.4.-.-" evidence="3"/>
<gene>
    <name evidence="3" type="ORF">ABVQ20_01240</name>
</gene>
<dbReference type="GO" id="GO:0016757">
    <property type="term" value="F:glycosyltransferase activity"/>
    <property type="evidence" value="ECO:0007669"/>
    <property type="project" value="UniProtKB-KW"/>
</dbReference>
<evidence type="ECO:0000259" key="2">
    <source>
        <dbReference type="Pfam" id="PF00535"/>
    </source>
</evidence>
<dbReference type="InterPro" id="IPR050834">
    <property type="entry name" value="Glycosyltransf_2"/>
</dbReference>
<dbReference type="RefSeq" id="WP_354457684.1">
    <property type="nucleotide sequence ID" value="NZ_JBEWSZ010000001.1"/>
</dbReference>
<sequence>MSLVERAAKSFGEIFATNSGKISDKWQSYIPVYEGVLTQFRDKPIALLEIGIQNGGSLEIYSEYFTRPKILIGCDINPKCRLLQFASGIEVVVGDCKADAIRDEITAISPSFDIIIDDGSHVSHDVITAFLKYFPLVEAGGIYVIEDLHTSYWQQWQGGLFYRKSSISFLKLLVDALHAEHWGLDETITDLMAAEFPEYRLLFNDNVLKQIRSISFKNSMCIIGKTEHGGPHSLGPRIVKGLEASVVPGVKALDAVQPLKADERQNPSSNFSNRMAAASSAADPETGRRREKRLTITAVMPVYNGERFLREAINSVLEQTLLPDEFIIVDDGSTDGSQAIVEELSRRYPIIFIVAQKNAGQSASRNLAIGRSKSNLIALIDQDDRWYPNHLEELVKPFEKHREGLPLGWVYSDFDDIDENGLIVARSFIDRPALQNPKRDLLQFLAQGAVIQPSATLISRAAFEAVGGFDENLSGYEDEDLFLRIFRANYDNAYISHSLSQWRIYDTSSGASKRMETSQRYYFRKLISQFPDDRWRGHYYVRDIIAPRFVMLWAYMYLRAGRYKNDARMREYAWDIWALIPYLRLRNRIKLRLAFPILLWPRAGELLLKATRRYRHLIRF</sequence>
<comment type="caution">
    <text evidence="3">The sequence shown here is derived from an EMBL/GenBank/DDBJ whole genome shotgun (WGS) entry which is preliminary data.</text>
</comment>
<feature type="region of interest" description="Disordered" evidence="1">
    <location>
        <begin position="261"/>
        <end position="290"/>
    </location>
</feature>
<evidence type="ECO:0000313" key="3">
    <source>
        <dbReference type="EMBL" id="MET2825595.1"/>
    </source>
</evidence>
<name>A0ABV2D6E8_9HYPH</name>
<accession>A0ABV2D6E8</accession>
<dbReference type="InterPro" id="IPR001173">
    <property type="entry name" value="Glyco_trans_2-like"/>
</dbReference>
<dbReference type="PANTHER" id="PTHR43685:SF2">
    <property type="entry name" value="GLYCOSYLTRANSFERASE 2-LIKE DOMAIN-CONTAINING PROTEIN"/>
    <property type="match status" value="1"/>
</dbReference>
<keyword evidence="3" id="KW-0328">Glycosyltransferase</keyword>
<proteinExistence type="predicted"/>
<dbReference type="Gene3D" id="3.90.550.10">
    <property type="entry name" value="Spore Coat Polysaccharide Biosynthesis Protein SpsA, Chain A"/>
    <property type="match status" value="1"/>
</dbReference>
<keyword evidence="4" id="KW-1185">Reference proteome</keyword>
<evidence type="ECO:0000256" key="1">
    <source>
        <dbReference type="SAM" id="MobiDB-lite"/>
    </source>
</evidence>
<dbReference type="Pfam" id="PF00535">
    <property type="entry name" value="Glycos_transf_2"/>
    <property type="match status" value="1"/>
</dbReference>
<keyword evidence="3" id="KW-0808">Transferase</keyword>
<reference evidence="3 4" key="1">
    <citation type="submission" date="2024-06" db="EMBL/GenBank/DDBJ databases">
        <authorList>
            <person name="Kim D.-U."/>
        </authorList>
    </citation>
    <scope>NUCLEOTIDE SEQUENCE [LARGE SCALE GENOMIC DNA]</scope>
    <source>
        <strain evidence="3 4">KACC15460</strain>
    </source>
</reference>
<organism evidence="3 4">
    <name type="scientific">Mesorhizobium shangrilense</name>
    <dbReference type="NCBI Taxonomy" id="460060"/>
    <lineage>
        <taxon>Bacteria</taxon>
        <taxon>Pseudomonadati</taxon>
        <taxon>Pseudomonadota</taxon>
        <taxon>Alphaproteobacteria</taxon>
        <taxon>Hyphomicrobiales</taxon>
        <taxon>Phyllobacteriaceae</taxon>
        <taxon>Mesorhizobium</taxon>
    </lineage>
</organism>